<gene>
    <name evidence="1" type="ORF">JDV02_006644</name>
</gene>
<dbReference type="RefSeq" id="XP_047844050.1">
    <property type="nucleotide sequence ID" value="XM_047988059.1"/>
</dbReference>
<dbReference type="EMBL" id="CP086359">
    <property type="protein sequence ID" value="UNI20569.1"/>
    <property type="molecule type" value="Genomic_DNA"/>
</dbReference>
<sequence>MHGTQIAAPPTAKEMVTLRIISPLPRLESTDDGFCTSARCGVRIWSLQAPRELVASEPVEQDECAWIRVHAGRLGGYPWINHQSSPAEFVWLIASGRGTI</sequence>
<evidence type="ECO:0000313" key="1">
    <source>
        <dbReference type="EMBL" id="UNI20569.1"/>
    </source>
</evidence>
<keyword evidence="2" id="KW-1185">Reference proteome</keyword>
<organism evidence="1 2">
    <name type="scientific">Purpureocillium takamizusanense</name>
    <dbReference type="NCBI Taxonomy" id="2060973"/>
    <lineage>
        <taxon>Eukaryota</taxon>
        <taxon>Fungi</taxon>
        <taxon>Dikarya</taxon>
        <taxon>Ascomycota</taxon>
        <taxon>Pezizomycotina</taxon>
        <taxon>Sordariomycetes</taxon>
        <taxon>Hypocreomycetidae</taxon>
        <taxon>Hypocreales</taxon>
        <taxon>Ophiocordycipitaceae</taxon>
        <taxon>Purpureocillium</taxon>
    </lineage>
</organism>
<proteinExistence type="predicted"/>
<reference evidence="1" key="1">
    <citation type="submission" date="2021-11" db="EMBL/GenBank/DDBJ databases">
        <title>Purpureocillium_takamizusanense_genome.</title>
        <authorList>
            <person name="Nguyen N.-H."/>
        </authorList>
    </citation>
    <scope>NUCLEOTIDE SEQUENCE</scope>
    <source>
        <strain evidence="1">PT3</strain>
    </source>
</reference>
<dbReference type="AlphaFoldDB" id="A0A9Q8VD58"/>
<accession>A0A9Q8VD58</accession>
<name>A0A9Q8VD58_9HYPO</name>
<dbReference type="KEGG" id="ptkz:JDV02_006644"/>
<protein>
    <submittedName>
        <fullName evidence="1">Uncharacterized protein</fullName>
    </submittedName>
</protein>
<evidence type="ECO:0000313" key="2">
    <source>
        <dbReference type="Proteomes" id="UP000829364"/>
    </source>
</evidence>
<dbReference type="Proteomes" id="UP000829364">
    <property type="component" value="Chromosome 6"/>
</dbReference>
<dbReference type="GeneID" id="72068593"/>